<feature type="compositionally biased region" description="Low complexity" evidence="2">
    <location>
        <begin position="241"/>
        <end position="315"/>
    </location>
</feature>
<dbReference type="PANTHER" id="PTHR28027">
    <property type="entry name" value="TRANSCRIPTIONAL REGULATOR MIT1"/>
    <property type="match status" value="1"/>
</dbReference>
<dbReference type="Proteomes" id="UP000546213">
    <property type="component" value="Unassembled WGS sequence"/>
</dbReference>
<evidence type="ECO:0000313" key="4">
    <source>
        <dbReference type="Proteomes" id="UP000546213"/>
    </source>
</evidence>
<dbReference type="InterPro" id="IPR018608">
    <property type="entry name" value="Gti1/Pac2"/>
</dbReference>
<evidence type="ECO:0000256" key="1">
    <source>
        <dbReference type="ARBA" id="ARBA00008359"/>
    </source>
</evidence>
<organism evidence="3 4">
    <name type="scientific">Fusarium pseudocircinatum</name>
    <dbReference type="NCBI Taxonomy" id="56676"/>
    <lineage>
        <taxon>Eukaryota</taxon>
        <taxon>Fungi</taxon>
        <taxon>Dikarya</taxon>
        <taxon>Ascomycota</taxon>
        <taxon>Pezizomycotina</taxon>
        <taxon>Sordariomycetes</taxon>
        <taxon>Hypocreomycetidae</taxon>
        <taxon>Hypocreales</taxon>
        <taxon>Nectriaceae</taxon>
        <taxon>Fusarium</taxon>
        <taxon>Fusarium fujikuroi species complex</taxon>
    </lineage>
</organism>
<evidence type="ECO:0000313" key="3">
    <source>
        <dbReference type="EMBL" id="KAF5590217.1"/>
    </source>
</evidence>
<dbReference type="OrthoDB" id="5319641at2759"/>
<comment type="similarity">
    <text evidence="1">Belongs to the MIT1/WOR1 family.</text>
</comment>
<feature type="region of interest" description="Disordered" evidence="2">
    <location>
        <begin position="93"/>
        <end position="120"/>
    </location>
</feature>
<dbReference type="EMBL" id="JAAOAS010000145">
    <property type="protein sequence ID" value="KAF5590217.1"/>
    <property type="molecule type" value="Genomic_DNA"/>
</dbReference>
<reference evidence="3 4" key="1">
    <citation type="submission" date="2020-05" db="EMBL/GenBank/DDBJ databases">
        <title>Identification and distribution of gene clusters putatively required for synthesis of sphingolipid metabolism inhibitors in phylogenetically diverse species of the filamentous fungus Fusarium.</title>
        <authorList>
            <person name="Kim H.-S."/>
            <person name="Busman M."/>
            <person name="Brown D.W."/>
            <person name="Divon H."/>
            <person name="Uhlig S."/>
            <person name="Proctor R.H."/>
        </authorList>
    </citation>
    <scope>NUCLEOTIDE SEQUENCE [LARGE SCALE GENOMIC DNA]</scope>
    <source>
        <strain evidence="3 4">NRRL 36939</strain>
    </source>
</reference>
<gene>
    <name evidence="3" type="ORF">FPCIR_6480</name>
</gene>
<comment type="caution">
    <text evidence="3">The sequence shown here is derived from an EMBL/GenBank/DDBJ whole genome shotgun (WGS) entry which is preliminary data.</text>
</comment>
<proteinExistence type="inferred from homology"/>
<dbReference type="PANTHER" id="PTHR28027:SF2">
    <property type="entry name" value="TRANSCRIPTIONAL REGULATOR MIT1"/>
    <property type="match status" value="1"/>
</dbReference>
<keyword evidence="4" id="KW-1185">Reference proteome</keyword>
<dbReference type="GO" id="GO:0003677">
    <property type="term" value="F:DNA binding"/>
    <property type="evidence" value="ECO:0007669"/>
    <property type="project" value="TreeGrafter"/>
</dbReference>
<evidence type="ECO:0000256" key="2">
    <source>
        <dbReference type="SAM" id="MobiDB-lite"/>
    </source>
</evidence>
<dbReference type="Pfam" id="PF09729">
    <property type="entry name" value="Gti1_Pac2"/>
    <property type="match status" value="1"/>
</dbReference>
<dbReference type="AlphaFoldDB" id="A0A8H5LDZ1"/>
<name>A0A8H5LDZ1_9HYPO</name>
<sequence>MSGTIPLQPTYRGFVRDTTDALIIFEACLSGSLLHVPRRPHDRERQDLIKSGNIFVYEEHASGIKRWTDSISWSPSRILGNYLLYRELEKPFPPGEKKRARGRGGKSTTQSGGISKPRQRNALPFQQGLEHGNEYPSVPSDEERQLVGSLVDSYDFKEQGLVKKTISITYNGVPHHLVSYYNVEDVKTGLLTSPTDDHRLRSVVPRTELMNGQNFRAPIEESVGGAYIPNMVASIGYPTLQHQSQMHQSQMHQPQMHQSQMHQSQMHQAQMHQPQPHQPQIHQSQPHPSPVHQSPVHQSQVHQQQVYQPQVHQSQAPYSSTMQQYHHTPALHSVNSYPPSYPGQWWTP</sequence>
<feature type="region of interest" description="Disordered" evidence="2">
    <location>
        <begin position="241"/>
        <end position="321"/>
    </location>
</feature>
<protein>
    <submittedName>
        <fullName evidence="3">Sge1</fullName>
    </submittedName>
</protein>
<accession>A0A8H5LDZ1</accession>